<reference evidence="2" key="1">
    <citation type="submission" date="2024-07" db="EMBL/GenBank/DDBJ databases">
        <title>Two chromosome-level genome assemblies of Korean endemic species Abeliophyllum distichum and Forsythia ovata (Oleaceae).</title>
        <authorList>
            <person name="Jang H."/>
        </authorList>
    </citation>
    <scope>NUCLEOTIDE SEQUENCE [LARGE SCALE GENOMIC DNA]</scope>
</reference>
<keyword evidence="2" id="KW-1185">Reference proteome</keyword>
<organism evidence="1 2">
    <name type="scientific">Forsythia ovata</name>
    <dbReference type="NCBI Taxonomy" id="205694"/>
    <lineage>
        <taxon>Eukaryota</taxon>
        <taxon>Viridiplantae</taxon>
        <taxon>Streptophyta</taxon>
        <taxon>Embryophyta</taxon>
        <taxon>Tracheophyta</taxon>
        <taxon>Spermatophyta</taxon>
        <taxon>Magnoliopsida</taxon>
        <taxon>eudicotyledons</taxon>
        <taxon>Gunneridae</taxon>
        <taxon>Pentapetalae</taxon>
        <taxon>asterids</taxon>
        <taxon>lamiids</taxon>
        <taxon>Lamiales</taxon>
        <taxon>Oleaceae</taxon>
        <taxon>Forsythieae</taxon>
        <taxon>Forsythia</taxon>
    </lineage>
</organism>
<comment type="caution">
    <text evidence="1">The sequence shown here is derived from an EMBL/GenBank/DDBJ whole genome shotgun (WGS) entry which is preliminary data.</text>
</comment>
<proteinExistence type="predicted"/>
<evidence type="ECO:0000313" key="2">
    <source>
        <dbReference type="Proteomes" id="UP001604277"/>
    </source>
</evidence>
<dbReference type="EMBL" id="JBFOLJ010000002">
    <property type="protein sequence ID" value="KAL2551824.1"/>
    <property type="molecule type" value="Genomic_DNA"/>
</dbReference>
<dbReference type="AlphaFoldDB" id="A0ABD1WQ60"/>
<protein>
    <submittedName>
        <fullName evidence="1">Uncharacterized protein</fullName>
    </submittedName>
</protein>
<evidence type="ECO:0000313" key="1">
    <source>
        <dbReference type="EMBL" id="KAL2551824.1"/>
    </source>
</evidence>
<sequence length="133" mass="15319">MFRSEEAQIWRPDLRLKNEGTQIWRPLLRLLSLPPPTTTYNAQSTMVSDAPPKQPPTSNFIVHDDHNRFIFSVINQSPDLYLLQPPTTKMITTTTSLFKSEGPQIWHPNLKTDQIMRNTLSQPPTTKKNSGRH</sequence>
<gene>
    <name evidence="1" type="ORF">Fot_05443</name>
</gene>
<dbReference type="Proteomes" id="UP001604277">
    <property type="component" value="Unassembled WGS sequence"/>
</dbReference>
<accession>A0ABD1WQ60</accession>
<name>A0ABD1WQ60_9LAMI</name>